<proteinExistence type="predicted"/>
<sequence>MTQSSFLSFKLLEDVSFFFFFLELLEDRGRRRCNRSERVITKSICFMRGKGKIIMDQKSPPPHNNMVEAVGDSENKKQLEETEPPVPEEDPNKVDDAESCIADSGERVEQDEVDSTEELGSHWSASFWPKEKNEEEVGQGEADDDVGEVEEDRLFWEACLANKGYP</sequence>
<reference evidence="2" key="2">
    <citation type="submission" date="2023-06" db="EMBL/GenBank/DDBJ databases">
        <authorList>
            <person name="Ma L."/>
            <person name="Liu K.-W."/>
            <person name="Li Z."/>
            <person name="Hsiao Y.-Y."/>
            <person name="Qi Y."/>
            <person name="Fu T."/>
            <person name="Tang G."/>
            <person name="Zhang D."/>
            <person name="Sun W.-H."/>
            <person name="Liu D.-K."/>
            <person name="Li Y."/>
            <person name="Chen G.-Z."/>
            <person name="Liu X.-D."/>
            <person name="Liao X.-Y."/>
            <person name="Jiang Y.-T."/>
            <person name="Yu X."/>
            <person name="Hao Y."/>
            <person name="Huang J."/>
            <person name="Zhao X.-W."/>
            <person name="Ke S."/>
            <person name="Chen Y.-Y."/>
            <person name="Wu W.-L."/>
            <person name="Hsu J.-L."/>
            <person name="Lin Y.-F."/>
            <person name="Huang M.-D."/>
            <person name="Li C.-Y."/>
            <person name="Huang L."/>
            <person name="Wang Z.-W."/>
            <person name="Zhao X."/>
            <person name="Zhong W.-Y."/>
            <person name="Peng D.-H."/>
            <person name="Ahmad S."/>
            <person name="Lan S."/>
            <person name="Zhang J.-S."/>
            <person name="Tsai W.-C."/>
            <person name="Van De Peer Y."/>
            <person name="Liu Z.-J."/>
        </authorList>
    </citation>
    <scope>NUCLEOTIDE SEQUENCE</scope>
    <source>
        <strain evidence="2">SCP</strain>
        <tissue evidence="2">Leaves</tissue>
    </source>
</reference>
<gene>
    <name evidence="2" type="ORF">QJS04_geneDACA003319</name>
</gene>
<accession>A0AAV9BS70</accession>
<dbReference type="Proteomes" id="UP001179952">
    <property type="component" value="Unassembled WGS sequence"/>
</dbReference>
<dbReference type="EMBL" id="JAUJYN010000002">
    <property type="protein sequence ID" value="KAK1278918.1"/>
    <property type="molecule type" value="Genomic_DNA"/>
</dbReference>
<comment type="caution">
    <text evidence="2">The sequence shown here is derived from an EMBL/GenBank/DDBJ whole genome shotgun (WGS) entry which is preliminary data.</text>
</comment>
<name>A0AAV9BS70_ACOGR</name>
<keyword evidence="3" id="KW-1185">Reference proteome</keyword>
<protein>
    <submittedName>
        <fullName evidence="2">Uncharacterized protein</fullName>
    </submittedName>
</protein>
<evidence type="ECO:0000313" key="2">
    <source>
        <dbReference type="EMBL" id="KAK1278918.1"/>
    </source>
</evidence>
<dbReference type="AlphaFoldDB" id="A0AAV9BS70"/>
<evidence type="ECO:0000313" key="3">
    <source>
        <dbReference type="Proteomes" id="UP001179952"/>
    </source>
</evidence>
<organism evidence="2 3">
    <name type="scientific">Acorus gramineus</name>
    <name type="common">Dwarf sweet flag</name>
    <dbReference type="NCBI Taxonomy" id="55184"/>
    <lineage>
        <taxon>Eukaryota</taxon>
        <taxon>Viridiplantae</taxon>
        <taxon>Streptophyta</taxon>
        <taxon>Embryophyta</taxon>
        <taxon>Tracheophyta</taxon>
        <taxon>Spermatophyta</taxon>
        <taxon>Magnoliopsida</taxon>
        <taxon>Liliopsida</taxon>
        <taxon>Acoraceae</taxon>
        <taxon>Acorus</taxon>
    </lineage>
</organism>
<reference evidence="2" key="1">
    <citation type="journal article" date="2023" name="Nat. Commun.">
        <title>Diploid and tetraploid genomes of Acorus and the evolution of monocots.</title>
        <authorList>
            <person name="Ma L."/>
            <person name="Liu K.W."/>
            <person name="Li Z."/>
            <person name="Hsiao Y.Y."/>
            <person name="Qi Y."/>
            <person name="Fu T."/>
            <person name="Tang G.D."/>
            <person name="Zhang D."/>
            <person name="Sun W.H."/>
            <person name="Liu D.K."/>
            <person name="Li Y."/>
            <person name="Chen G.Z."/>
            <person name="Liu X.D."/>
            <person name="Liao X.Y."/>
            <person name="Jiang Y.T."/>
            <person name="Yu X."/>
            <person name="Hao Y."/>
            <person name="Huang J."/>
            <person name="Zhao X.W."/>
            <person name="Ke S."/>
            <person name="Chen Y.Y."/>
            <person name="Wu W.L."/>
            <person name="Hsu J.L."/>
            <person name="Lin Y.F."/>
            <person name="Huang M.D."/>
            <person name="Li C.Y."/>
            <person name="Huang L."/>
            <person name="Wang Z.W."/>
            <person name="Zhao X."/>
            <person name="Zhong W.Y."/>
            <person name="Peng D.H."/>
            <person name="Ahmad S."/>
            <person name="Lan S."/>
            <person name="Zhang J.S."/>
            <person name="Tsai W.C."/>
            <person name="Van de Peer Y."/>
            <person name="Liu Z.J."/>
        </authorList>
    </citation>
    <scope>NUCLEOTIDE SEQUENCE</scope>
    <source>
        <strain evidence="2">SCP</strain>
    </source>
</reference>
<evidence type="ECO:0000256" key="1">
    <source>
        <dbReference type="SAM" id="MobiDB-lite"/>
    </source>
</evidence>
<feature type="region of interest" description="Disordered" evidence="1">
    <location>
        <begin position="56"/>
        <end position="148"/>
    </location>
</feature>
<feature type="compositionally biased region" description="Acidic residues" evidence="1">
    <location>
        <begin position="136"/>
        <end position="148"/>
    </location>
</feature>